<evidence type="ECO:0000313" key="3">
    <source>
        <dbReference type="Proteomes" id="UP000094769"/>
    </source>
</evidence>
<evidence type="ECO:0000313" key="2">
    <source>
        <dbReference type="EMBL" id="ODJ89287.1"/>
    </source>
</evidence>
<evidence type="ECO:0000256" key="1">
    <source>
        <dbReference type="SAM" id="MobiDB-lite"/>
    </source>
</evidence>
<proteinExistence type="predicted"/>
<organism evidence="2 3">
    <name type="scientific">Candidatus Thiodiazotropha endolucinida</name>
    <dbReference type="NCBI Taxonomy" id="1655433"/>
    <lineage>
        <taxon>Bacteria</taxon>
        <taxon>Pseudomonadati</taxon>
        <taxon>Pseudomonadota</taxon>
        <taxon>Gammaproteobacteria</taxon>
        <taxon>Chromatiales</taxon>
        <taxon>Sedimenticolaceae</taxon>
        <taxon>Candidatus Thiodiazotropha</taxon>
    </lineage>
</organism>
<dbReference type="AlphaFoldDB" id="A0A7Z0VP45"/>
<protein>
    <submittedName>
        <fullName evidence="2">Uncharacterized protein</fullName>
    </submittedName>
</protein>
<comment type="caution">
    <text evidence="2">The sequence shown here is derived from an EMBL/GenBank/DDBJ whole genome shotgun (WGS) entry which is preliminary data.</text>
</comment>
<name>A0A7Z0VP45_9GAMM</name>
<dbReference type="EMBL" id="MARB01000002">
    <property type="protein sequence ID" value="ODJ89287.1"/>
    <property type="molecule type" value="Genomic_DNA"/>
</dbReference>
<accession>A0A7Z0VP45</accession>
<reference evidence="2 3" key="1">
    <citation type="submission" date="2016-06" db="EMBL/GenBank/DDBJ databases">
        <title>Genome sequence of endosymbiont of Candidatus Endolucinida thiodiazotropha.</title>
        <authorList>
            <person name="Poehlein A."/>
            <person name="Koenig S."/>
            <person name="Heiden S.E."/>
            <person name="Thuermer A."/>
            <person name="Voget S."/>
            <person name="Daniel R."/>
            <person name="Markert S."/>
            <person name="Gros O."/>
            <person name="Schweder T."/>
        </authorList>
    </citation>
    <scope>NUCLEOTIDE SEQUENCE [LARGE SCALE GENOMIC DNA]</scope>
    <source>
        <strain evidence="2 3">COS</strain>
    </source>
</reference>
<feature type="region of interest" description="Disordered" evidence="1">
    <location>
        <begin position="23"/>
        <end position="123"/>
    </location>
</feature>
<sequence length="123" mass="13205">MIGGSRLVLLSLVLIFTTDVGLAMDIDNNPPGPVGGPGTNWENPPRPEGGPGASPDRRYRYRINPPGPVGGAGSGLYYKRPYPHYRYDRDNNPPGPKGGPGTNWENLPGPRGGPGTSPNRRYR</sequence>
<dbReference type="Proteomes" id="UP000094769">
    <property type="component" value="Unassembled WGS sequence"/>
</dbReference>
<gene>
    <name evidence="2" type="ORF">CODIS_03860</name>
</gene>
<keyword evidence="3" id="KW-1185">Reference proteome</keyword>